<evidence type="ECO:0000313" key="2">
    <source>
        <dbReference type="Proteomes" id="UP000024635"/>
    </source>
</evidence>
<accession>A0A016VZA0</accession>
<keyword evidence="2" id="KW-1185">Reference proteome</keyword>
<proteinExistence type="predicted"/>
<sequence length="82" mass="9013">MNCPDRSDFKSLPHVLAANAIELGSAIHPLQHSHPHDANLTLHRLGGRPTLDTTKRDRAYHGLVDLRFGVDSDVPGTQHTCL</sequence>
<organism evidence="1 2">
    <name type="scientific">Ancylostoma ceylanicum</name>
    <dbReference type="NCBI Taxonomy" id="53326"/>
    <lineage>
        <taxon>Eukaryota</taxon>
        <taxon>Metazoa</taxon>
        <taxon>Ecdysozoa</taxon>
        <taxon>Nematoda</taxon>
        <taxon>Chromadorea</taxon>
        <taxon>Rhabditida</taxon>
        <taxon>Rhabditina</taxon>
        <taxon>Rhabditomorpha</taxon>
        <taxon>Strongyloidea</taxon>
        <taxon>Ancylostomatidae</taxon>
        <taxon>Ancylostomatinae</taxon>
        <taxon>Ancylostoma</taxon>
    </lineage>
</organism>
<dbReference type="EMBL" id="JARK01001338">
    <property type="protein sequence ID" value="EYC32646.1"/>
    <property type="molecule type" value="Genomic_DNA"/>
</dbReference>
<dbReference type="AlphaFoldDB" id="A0A016VZA0"/>
<gene>
    <name evidence="1" type="primary">Acey_s0002.g1018</name>
    <name evidence="1" type="ORF">Y032_0002g1018</name>
</gene>
<dbReference type="Proteomes" id="UP000024635">
    <property type="component" value="Unassembled WGS sequence"/>
</dbReference>
<reference evidence="2" key="1">
    <citation type="journal article" date="2015" name="Nat. Genet.">
        <title>The genome and transcriptome of the zoonotic hookworm Ancylostoma ceylanicum identify infection-specific gene families.</title>
        <authorList>
            <person name="Schwarz E.M."/>
            <person name="Hu Y."/>
            <person name="Antoshechkin I."/>
            <person name="Miller M.M."/>
            <person name="Sternberg P.W."/>
            <person name="Aroian R.V."/>
        </authorList>
    </citation>
    <scope>NUCLEOTIDE SEQUENCE</scope>
    <source>
        <strain evidence="2">HY135</strain>
    </source>
</reference>
<comment type="caution">
    <text evidence="1">The sequence shown here is derived from an EMBL/GenBank/DDBJ whole genome shotgun (WGS) entry which is preliminary data.</text>
</comment>
<protein>
    <submittedName>
        <fullName evidence="1">Uncharacterized protein</fullName>
    </submittedName>
</protein>
<evidence type="ECO:0000313" key="1">
    <source>
        <dbReference type="EMBL" id="EYC32646.1"/>
    </source>
</evidence>
<name>A0A016VZA0_9BILA</name>